<keyword evidence="6" id="KW-1185">Reference proteome</keyword>
<feature type="signal peptide" evidence="4">
    <location>
        <begin position="1"/>
        <end position="33"/>
    </location>
</feature>
<evidence type="ECO:0000256" key="4">
    <source>
        <dbReference type="SAM" id="SignalP"/>
    </source>
</evidence>
<dbReference type="Proteomes" id="UP001165422">
    <property type="component" value="Unassembled WGS sequence"/>
</dbReference>
<evidence type="ECO:0000256" key="3">
    <source>
        <dbReference type="ARBA" id="ARBA00022729"/>
    </source>
</evidence>
<proteinExistence type="inferred from homology"/>
<evidence type="ECO:0000256" key="1">
    <source>
        <dbReference type="ARBA" id="ARBA00008520"/>
    </source>
</evidence>
<dbReference type="EMBL" id="JAJJPB010000001">
    <property type="protein sequence ID" value="MCC9293379.1"/>
    <property type="molecule type" value="Genomic_DNA"/>
</dbReference>
<comment type="caution">
    <text evidence="5">The sequence shown here is derived from an EMBL/GenBank/DDBJ whole genome shotgun (WGS) entry which is preliminary data.</text>
</comment>
<sequence length="411" mass="47045">MRKCMLHRNKIIIFFLTLILLFNLSACGGNSNASDDGQINLYIGVKDRESLNMIKYIINEYKKANPKVELNVDNSIGEKIDGDINDNSNMDVVFISRTDMLNLVRKSALSDMRNLYRENNLNERYYSVSKSFGRFNDRYYGIAIFPYTIEILCNEDAFNKLNLKMPNSMNEFMGSLKALNSLQKRVPVVLNEDVDINTALFSIVSNNLISMKKLEDIYDSGPSAYKSLGEMQECFHRLNDMVKNGYVNKDTFEIGNGSTIQKFNGNDIPVIITSSYYINDIKNTRIKCLQYDNSASDNVKVPVMADVIMSTPVNSKNMDQINDFIKFILSDNIQKKLYNKGFITGNRKVNTPKKGINKSIIEHLKNSTEDNIAVIYNMPKNFRYSISLKIDDIFSGKYTGNEWNEVVEESY</sequence>
<organism evidence="5 6">
    <name type="scientific">Clostridium aromativorans</name>
    <dbReference type="NCBI Taxonomy" id="2836848"/>
    <lineage>
        <taxon>Bacteria</taxon>
        <taxon>Bacillati</taxon>
        <taxon>Bacillota</taxon>
        <taxon>Clostridia</taxon>
        <taxon>Eubacteriales</taxon>
        <taxon>Clostridiaceae</taxon>
        <taxon>Clostridium</taxon>
    </lineage>
</organism>
<evidence type="ECO:0000313" key="6">
    <source>
        <dbReference type="Proteomes" id="UP001165422"/>
    </source>
</evidence>
<feature type="chain" id="PRO_5045955159" evidence="4">
    <location>
        <begin position="34"/>
        <end position="411"/>
    </location>
</feature>
<dbReference type="PANTHER" id="PTHR30061">
    <property type="entry name" value="MALTOSE-BINDING PERIPLASMIC PROTEIN"/>
    <property type="match status" value="1"/>
</dbReference>
<keyword evidence="2" id="KW-0813">Transport</keyword>
<dbReference type="SUPFAM" id="SSF53850">
    <property type="entry name" value="Periplasmic binding protein-like II"/>
    <property type="match status" value="1"/>
</dbReference>
<accession>A0ABS8N0Q6</accession>
<dbReference type="Pfam" id="PF13416">
    <property type="entry name" value="SBP_bac_8"/>
    <property type="match status" value="1"/>
</dbReference>
<protein>
    <submittedName>
        <fullName evidence="5">ABC transporter substrate-binding protein</fullName>
    </submittedName>
</protein>
<gene>
    <name evidence="5" type="ORF">LN736_00625</name>
</gene>
<evidence type="ECO:0000256" key="2">
    <source>
        <dbReference type="ARBA" id="ARBA00022448"/>
    </source>
</evidence>
<dbReference type="InterPro" id="IPR006059">
    <property type="entry name" value="SBP"/>
</dbReference>
<dbReference type="Gene3D" id="3.40.190.10">
    <property type="entry name" value="Periplasmic binding protein-like II"/>
    <property type="match status" value="1"/>
</dbReference>
<name>A0ABS8N0Q6_9CLOT</name>
<dbReference type="RefSeq" id="WP_229980427.1">
    <property type="nucleotide sequence ID" value="NZ_JAJJPB010000001.1"/>
</dbReference>
<evidence type="ECO:0000313" key="5">
    <source>
        <dbReference type="EMBL" id="MCC9293379.1"/>
    </source>
</evidence>
<reference evidence="5" key="1">
    <citation type="submission" date="2021-11" db="EMBL/GenBank/DDBJ databases">
        <authorList>
            <person name="Qingchun L."/>
            <person name="Dong Z."/>
            <person name="Zongwei Q."/>
            <person name="Jia Z."/>
            <person name="Duotao L."/>
        </authorList>
    </citation>
    <scope>NUCLEOTIDE SEQUENCE</scope>
    <source>
        <strain evidence="5">WLY-B-L2</strain>
    </source>
</reference>
<dbReference type="PANTHER" id="PTHR30061:SF50">
    <property type="entry name" value="MALTOSE_MALTODEXTRIN-BINDING PERIPLASMIC PROTEIN"/>
    <property type="match status" value="1"/>
</dbReference>
<comment type="similarity">
    <text evidence="1">Belongs to the bacterial solute-binding protein 1 family.</text>
</comment>
<keyword evidence="3 4" id="KW-0732">Signal</keyword>